<feature type="compositionally biased region" description="Acidic residues" evidence="1">
    <location>
        <begin position="226"/>
        <end position="267"/>
    </location>
</feature>
<keyword evidence="3" id="KW-0732">Signal</keyword>
<keyword evidence="2" id="KW-0472">Membrane</keyword>
<dbReference type="InterPro" id="IPR016187">
    <property type="entry name" value="CTDL_fold"/>
</dbReference>
<feature type="signal peptide" evidence="3">
    <location>
        <begin position="1"/>
        <end position="23"/>
    </location>
</feature>
<sequence length="699" mass="79417">MAMWKFLCVSTVVLVLCSLELDAFIIECEGESTTKTVHLSKTGLAYASFCVNMYPPPSSYAGIPYDDGSCFAHHVCAGHYFWWWEPTKEDRDIYTIHVQIRNLPKQGGGKFPMTIFNNLYLGSLNLTVTVSDKVQEDTEDPEPTHVTPRIEECADAEAKSAASSSKKCPSGWLPFGDGLCVLSELGHPLNYPQAQESCAIFGASLVKVEKVEDQWVRRRRAIEESIDEDEDEDEDKRDDDEDWDEYEDEDDFYDADDEEEAELEDVEKDGREISDADESEVAEDDKDGKKADEDDDGNLREDGGEDDEYREKQRDDEEDKLGKEAEERVIVAKDSGEDDKYGDKEKDDKKVETTRKKDDKEDFDEGIAGEDGQGEIEDLEDAEKEKNQDGDKKDGRGMDTIIQGEGLQRGDQYKIDQCLNARLHSLSGSERVWVMDDQDESSCLGYNSDTKIVQEERSCSYLYNKFTCIFDTRQYRKPTITKFQLQLHYSEGEHKNVSLNVKNAGVQYHEVKDGMTSATISCEADGWPKPEVLIVEEAVAAQPQSLHASPYQHNISQEEGLFLGKYGCIASNNFGDQVKIGNLQLWRYERPPRVRLVVSGVMIMLLIIIVIVGLVILNRYRVFRSWGKCHSAICSCNCFPCHRRRPTGARRVPTDIFPPSQDYVYGDAWVDDVPLYIRQARVRTTSNSEPVYKKCTEEQ</sequence>
<evidence type="ECO:0000313" key="5">
    <source>
        <dbReference type="Proteomes" id="UP001283361"/>
    </source>
</evidence>
<dbReference type="InterPro" id="IPR016186">
    <property type="entry name" value="C-type_lectin-like/link_sf"/>
</dbReference>
<feature type="compositionally biased region" description="Basic and acidic residues" evidence="1">
    <location>
        <begin position="309"/>
        <end position="360"/>
    </location>
</feature>
<dbReference type="AlphaFoldDB" id="A0AAE0ZKQ9"/>
<reference evidence="4" key="1">
    <citation type="journal article" date="2023" name="G3 (Bethesda)">
        <title>A reference genome for the long-term kleptoplast-retaining sea slug Elysia crispata morphotype clarki.</title>
        <authorList>
            <person name="Eastman K.E."/>
            <person name="Pendleton A.L."/>
            <person name="Shaikh M.A."/>
            <person name="Suttiyut T."/>
            <person name="Ogas R."/>
            <person name="Tomko P."/>
            <person name="Gavelis G."/>
            <person name="Widhalm J.R."/>
            <person name="Wisecaver J.H."/>
        </authorList>
    </citation>
    <scope>NUCLEOTIDE SEQUENCE</scope>
    <source>
        <strain evidence="4">ECLA1</strain>
    </source>
</reference>
<dbReference type="Gene3D" id="3.10.100.10">
    <property type="entry name" value="Mannose-Binding Protein A, subunit A"/>
    <property type="match status" value="1"/>
</dbReference>
<feature type="chain" id="PRO_5042082558" description="C-type lectin domain-containing protein" evidence="3">
    <location>
        <begin position="24"/>
        <end position="699"/>
    </location>
</feature>
<comment type="caution">
    <text evidence="4">The sequence shown here is derived from an EMBL/GenBank/DDBJ whole genome shotgun (WGS) entry which is preliminary data.</text>
</comment>
<feature type="region of interest" description="Disordered" evidence="1">
    <location>
        <begin position="226"/>
        <end position="397"/>
    </location>
</feature>
<feature type="transmembrane region" description="Helical" evidence="2">
    <location>
        <begin position="596"/>
        <end position="617"/>
    </location>
</feature>
<evidence type="ECO:0008006" key="6">
    <source>
        <dbReference type="Google" id="ProtNLM"/>
    </source>
</evidence>
<feature type="compositionally biased region" description="Basic and acidic residues" evidence="1">
    <location>
        <begin position="383"/>
        <end position="397"/>
    </location>
</feature>
<proteinExistence type="predicted"/>
<evidence type="ECO:0000256" key="1">
    <source>
        <dbReference type="SAM" id="MobiDB-lite"/>
    </source>
</evidence>
<feature type="compositionally biased region" description="Acidic residues" evidence="1">
    <location>
        <begin position="361"/>
        <end position="382"/>
    </location>
</feature>
<evidence type="ECO:0000313" key="4">
    <source>
        <dbReference type="EMBL" id="KAK3770706.1"/>
    </source>
</evidence>
<dbReference type="SUPFAM" id="SSF56436">
    <property type="entry name" value="C-type lectin-like"/>
    <property type="match status" value="1"/>
</dbReference>
<gene>
    <name evidence="4" type="ORF">RRG08_037896</name>
</gene>
<keyword evidence="5" id="KW-1185">Reference proteome</keyword>
<organism evidence="4 5">
    <name type="scientific">Elysia crispata</name>
    <name type="common">lettuce slug</name>
    <dbReference type="NCBI Taxonomy" id="231223"/>
    <lineage>
        <taxon>Eukaryota</taxon>
        <taxon>Metazoa</taxon>
        <taxon>Spiralia</taxon>
        <taxon>Lophotrochozoa</taxon>
        <taxon>Mollusca</taxon>
        <taxon>Gastropoda</taxon>
        <taxon>Heterobranchia</taxon>
        <taxon>Euthyneura</taxon>
        <taxon>Panpulmonata</taxon>
        <taxon>Sacoglossa</taxon>
        <taxon>Placobranchoidea</taxon>
        <taxon>Plakobranchidae</taxon>
        <taxon>Elysia</taxon>
    </lineage>
</organism>
<dbReference type="EMBL" id="JAWDGP010003792">
    <property type="protein sequence ID" value="KAK3770706.1"/>
    <property type="molecule type" value="Genomic_DNA"/>
</dbReference>
<feature type="compositionally biased region" description="Basic and acidic residues" evidence="1">
    <location>
        <begin position="286"/>
        <end position="302"/>
    </location>
</feature>
<accession>A0AAE0ZKQ9</accession>
<feature type="compositionally biased region" description="Acidic residues" evidence="1">
    <location>
        <begin position="275"/>
        <end position="285"/>
    </location>
</feature>
<keyword evidence="2" id="KW-0812">Transmembrane</keyword>
<protein>
    <recommendedName>
        <fullName evidence="6">C-type lectin domain-containing protein</fullName>
    </recommendedName>
</protein>
<name>A0AAE0ZKQ9_9GAST</name>
<evidence type="ECO:0000256" key="2">
    <source>
        <dbReference type="SAM" id="Phobius"/>
    </source>
</evidence>
<keyword evidence="2" id="KW-1133">Transmembrane helix</keyword>
<dbReference type="Proteomes" id="UP001283361">
    <property type="component" value="Unassembled WGS sequence"/>
</dbReference>
<evidence type="ECO:0000256" key="3">
    <source>
        <dbReference type="SAM" id="SignalP"/>
    </source>
</evidence>